<protein>
    <recommendedName>
        <fullName evidence="5">Lipoprotein</fullName>
    </recommendedName>
</protein>
<dbReference type="AlphaFoldDB" id="A0A972FPU9"/>
<feature type="chain" id="PRO_5038052815" description="Lipoprotein" evidence="2">
    <location>
        <begin position="22"/>
        <end position="256"/>
    </location>
</feature>
<dbReference type="Proteomes" id="UP000712080">
    <property type="component" value="Unassembled WGS sequence"/>
</dbReference>
<dbReference type="EMBL" id="JAAMPU010000107">
    <property type="protein sequence ID" value="NMH29170.1"/>
    <property type="molecule type" value="Genomic_DNA"/>
</dbReference>
<evidence type="ECO:0000313" key="3">
    <source>
        <dbReference type="EMBL" id="NMH29170.1"/>
    </source>
</evidence>
<evidence type="ECO:0008006" key="5">
    <source>
        <dbReference type="Google" id="ProtNLM"/>
    </source>
</evidence>
<evidence type="ECO:0000256" key="1">
    <source>
        <dbReference type="SAM" id="MobiDB-lite"/>
    </source>
</evidence>
<reference evidence="3" key="1">
    <citation type="submission" date="2020-02" db="EMBL/GenBank/DDBJ databases">
        <title>Flavobacterium sp. genome.</title>
        <authorList>
            <person name="Jung H.S."/>
            <person name="Baek J.H."/>
            <person name="Jeon C.O."/>
        </authorList>
    </citation>
    <scope>NUCLEOTIDE SEQUENCE</scope>
    <source>
        <strain evidence="3">SE-s28</strain>
    </source>
</reference>
<gene>
    <name evidence="3" type="ORF">G6047_14105</name>
</gene>
<feature type="compositionally biased region" description="Low complexity" evidence="1">
    <location>
        <begin position="33"/>
        <end position="51"/>
    </location>
</feature>
<accession>A0A972FPU9</accession>
<dbReference type="Gene3D" id="2.40.360.20">
    <property type="match status" value="1"/>
</dbReference>
<name>A0A972FPU9_9FLAO</name>
<dbReference type="RefSeq" id="WP_169528256.1">
    <property type="nucleotide sequence ID" value="NZ_JAAMPU010000107.1"/>
</dbReference>
<proteinExistence type="predicted"/>
<keyword evidence="4" id="KW-1185">Reference proteome</keyword>
<feature type="region of interest" description="Disordered" evidence="1">
    <location>
        <begin position="31"/>
        <end position="58"/>
    </location>
</feature>
<sequence length="256" mass="27550">MKRIHAVSVLILLLGAFQFTSCEVEPLDPAVLTETPQNPTDPTNPTNPGDDTPSEGDYWPAALNNSWTFDNGTGEYDMKIVSINSIDGYTYYTFNPQTGTSGSGMTGTTTVRMRKAGGNYYYKYDDVVIAAEGEIPGSTTTGSEVIILKDNIAVGQTWTQSYTQTTTYTNSSLPVISITNNITGTIVEKGATVTVDGESYSNVIKTKVVNNAVMMGVPAGTSTSYYYFSKDVGPIKFETEGLGTVSTSDLVEYTLN</sequence>
<feature type="signal peptide" evidence="2">
    <location>
        <begin position="1"/>
        <end position="21"/>
    </location>
</feature>
<organism evidence="3 4">
    <name type="scientific">Flavobacterium silvaticum</name>
    <dbReference type="NCBI Taxonomy" id="1852020"/>
    <lineage>
        <taxon>Bacteria</taxon>
        <taxon>Pseudomonadati</taxon>
        <taxon>Bacteroidota</taxon>
        <taxon>Flavobacteriia</taxon>
        <taxon>Flavobacteriales</taxon>
        <taxon>Flavobacteriaceae</taxon>
        <taxon>Flavobacterium</taxon>
    </lineage>
</organism>
<evidence type="ECO:0000256" key="2">
    <source>
        <dbReference type="SAM" id="SignalP"/>
    </source>
</evidence>
<evidence type="ECO:0000313" key="4">
    <source>
        <dbReference type="Proteomes" id="UP000712080"/>
    </source>
</evidence>
<comment type="caution">
    <text evidence="3">The sequence shown here is derived from an EMBL/GenBank/DDBJ whole genome shotgun (WGS) entry which is preliminary data.</text>
</comment>
<keyword evidence="2" id="KW-0732">Signal</keyword>